<dbReference type="InterPro" id="IPR052189">
    <property type="entry name" value="L-asp_N-monooxygenase_NS-form"/>
</dbReference>
<keyword evidence="3" id="KW-1185">Reference proteome</keyword>
<dbReference type="Proteomes" id="UP000051378">
    <property type="component" value="Unassembled WGS sequence"/>
</dbReference>
<evidence type="ECO:0000313" key="2">
    <source>
        <dbReference type="EMBL" id="KRN03498.1"/>
    </source>
</evidence>
<evidence type="ECO:0000313" key="3">
    <source>
        <dbReference type="Proteomes" id="UP000051378"/>
    </source>
</evidence>
<dbReference type="RefSeq" id="WP_056974821.1">
    <property type="nucleotide sequence ID" value="NZ_AYZL01000020.1"/>
</dbReference>
<sequence length="604" mass="68047">MKIAIVGAGPRGISTLDQINLSSDQLTRESLDIIVFDSFDIGGSVWIADQNHLLIMNTPCGQATLFSQNTSKTPSFFDWIKSPNSSLAVKITKLTPNQKEALLTEIENLSATDYASRSLFGVYAKWAFTELVSMLTQKEISINFINQEVTSITVTFPNQFEVQTSSFTDSFSAVFMATGFPLNTLTKSENNLIDFAAEHKLTYIPAKNPSLTNLETIRPQETVILRGLGLTFYDYVTLLTQGRGGHFSIDDKGRYHYHKSGQEPVIYGFSRRGYPSHAKGSYEKDLAETMTPQFLTISYLKKLSPSSLSYQTFLKLMIKDLAYVYYTKSLPDLSKEELVSQLSNGHLDDNIKKQLLPHRIFDFDKLIRPESTVKPSDLDDFSSTIGDFLLDDATEALQGNQTSPMATTFEMIRDLRKSIRFIIENDLFDPSDYVNQFLGSFKSLNNFLAAGPAVNRLLELEALVRSNIVHFIAPPVEFKTSKNKFIVKNHWHSIEATTLIESRLPKESVIAANDNVYKKLLNTTIKPHTLDNANNLQTGAIAVERKTNQVINYENKIVKNLFIWGLPTEGLHFQTTTVAQTTPDNFFIKESQEMFKAFIQNINS</sequence>
<dbReference type="InterPro" id="IPR038732">
    <property type="entry name" value="HpyO/CreE_NAD-binding"/>
</dbReference>
<dbReference type="PANTHER" id="PTHR40254">
    <property type="entry name" value="BLR0577 PROTEIN"/>
    <property type="match status" value="1"/>
</dbReference>
<feature type="domain" description="FAD-dependent urate hydroxylase HpyO/Asp monooxygenase CreE-like FAD/NAD(P)-binding" evidence="1">
    <location>
        <begin position="4"/>
        <end position="180"/>
    </location>
</feature>
<gene>
    <name evidence="2" type="ORF">FC86_GL000602</name>
</gene>
<dbReference type="OrthoDB" id="6309046at2"/>
<dbReference type="InterPro" id="IPR036188">
    <property type="entry name" value="FAD/NAD-bd_sf"/>
</dbReference>
<accession>A0A0R2DSW1</accession>
<protein>
    <recommendedName>
        <fullName evidence="1">FAD-dependent urate hydroxylase HpyO/Asp monooxygenase CreE-like FAD/NAD(P)-binding domain-containing protein</fullName>
    </recommendedName>
</protein>
<name>A0A0R2DSW1_9LACO</name>
<proteinExistence type="predicted"/>
<reference evidence="2 3" key="1">
    <citation type="journal article" date="2015" name="Genome Announc.">
        <title>Expanding the biotechnology potential of lactobacilli through comparative genomics of 213 strains and associated genera.</title>
        <authorList>
            <person name="Sun Z."/>
            <person name="Harris H.M."/>
            <person name="McCann A."/>
            <person name="Guo C."/>
            <person name="Argimon S."/>
            <person name="Zhang W."/>
            <person name="Yang X."/>
            <person name="Jeffery I.B."/>
            <person name="Cooney J.C."/>
            <person name="Kagawa T.F."/>
            <person name="Liu W."/>
            <person name="Song Y."/>
            <person name="Salvetti E."/>
            <person name="Wrobel A."/>
            <person name="Rasinkangas P."/>
            <person name="Parkhill J."/>
            <person name="Rea M.C."/>
            <person name="O'Sullivan O."/>
            <person name="Ritari J."/>
            <person name="Douillard F.P."/>
            <person name="Paul Ross R."/>
            <person name="Yang R."/>
            <person name="Briner A.E."/>
            <person name="Felis G.E."/>
            <person name="de Vos W.M."/>
            <person name="Barrangou R."/>
            <person name="Klaenhammer T.R."/>
            <person name="Caufield P.W."/>
            <person name="Cui Y."/>
            <person name="Zhang H."/>
            <person name="O'Toole P.W."/>
        </authorList>
    </citation>
    <scope>NUCLEOTIDE SEQUENCE [LARGE SCALE GENOMIC DNA]</scope>
    <source>
        <strain evidence="2 3">DSM 23037</strain>
    </source>
</reference>
<dbReference type="EMBL" id="AYZL01000020">
    <property type="protein sequence ID" value="KRN03498.1"/>
    <property type="molecule type" value="Genomic_DNA"/>
</dbReference>
<dbReference type="SUPFAM" id="SSF51905">
    <property type="entry name" value="FAD/NAD(P)-binding domain"/>
    <property type="match status" value="1"/>
</dbReference>
<dbReference type="AlphaFoldDB" id="A0A0R2DSW1"/>
<comment type="caution">
    <text evidence="2">The sequence shown here is derived from an EMBL/GenBank/DDBJ whole genome shotgun (WGS) entry which is preliminary data.</text>
</comment>
<dbReference type="Pfam" id="PF13454">
    <property type="entry name" value="NAD_binding_9"/>
    <property type="match status" value="1"/>
</dbReference>
<dbReference type="STRING" id="1423744.FC86_GL000602"/>
<dbReference type="PANTHER" id="PTHR40254:SF1">
    <property type="entry name" value="BLR0577 PROTEIN"/>
    <property type="match status" value="1"/>
</dbReference>
<organism evidence="2 3">
    <name type="scientific">Holzapfeliella floricola DSM 23037 = JCM 16512</name>
    <dbReference type="NCBI Taxonomy" id="1423744"/>
    <lineage>
        <taxon>Bacteria</taxon>
        <taxon>Bacillati</taxon>
        <taxon>Bacillota</taxon>
        <taxon>Bacilli</taxon>
        <taxon>Lactobacillales</taxon>
        <taxon>Lactobacillaceae</taxon>
        <taxon>Holzapfeliella</taxon>
    </lineage>
</organism>
<evidence type="ECO:0000259" key="1">
    <source>
        <dbReference type="Pfam" id="PF13454"/>
    </source>
</evidence>
<dbReference type="PATRIC" id="fig|1423744.4.peg.620"/>